<feature type="region of interest" description="Disordered" evidence="1">
    <location>
        <begin position="118"/>
        <end position="158"/>
    </location>
</feature>
<organism evidence="2 3">
    <name type="scientific">Lipomyces starkeyi NRRL Y-11557</name>
    <dbReference type="NCBI Taxonomy" id="675824"/>
    <lineage>
        <taxon>Eukaryota</taxon>
        <taxon>Fungi</taxon>
        <taxon>Dikarya</taxon>
        <taxon>Ascomycota</taxon>
        <taxon>Saccharomycotina</taxon>
        <taxon>Lipomycetes</taxon>
        <taxon>Lipomycetales</taxon>
        <taxon>Lipomycetaceae</taxon>
        <taxon>Lipomyces</taxon>
    </lineage>
</organism>
<evidence type="ECO:0000256" key="1">
    <source>
        <dbReference type="SAM" id="MobiDB-lite"/>
    </source>
</evidence>
<gene>
    <name evidence="2" type="ORF">LIPSTDRAFT_115557</name>
</gene>
<dbReference type="Proteomes" id="UP000094385">
    <property type="component" value="Unassembled WGS sequence"/>
</dbReference>
<name>A0A1E3QDF5_LIPST</name>
<feature type="compositionally biased region" description="Polar residues" evidence="1">
    <location>
        <begin position="140"/>
        <end position="151"/>
    </location>
</feature>
<evidence type="ECO:0000313" key="3">
    <source>
        <dbReference type="Proteomes" id="UP000094385"/>
    </source>
</evidence>
<keyword evidence="3" id="KW-1185">Reference proteome</keyword>
<dbReference type="AlphaFoldDB" id="A0A1E3QDF5"/>
<evidence type="ECO:0000313" key="2">
    <source>
        <dbReference type="EMBL" id="ODQ75733.1"/>
    </source>
</evidence>
<reference evidence="2 3" key="1">
    <citation type="journal article" date="2016" name="Proc. Natl. Acad. Sci. U.S.A.">
        <title>Comparative genomics of biotechnologically important yeasts.</title>
        <authorList>
            <person name="Riley R."/>
            <person name="Haridas S."/>
            <person name="Wolfe K.H."/>
            <person name="Lopes M.R."/>
            <person name="Hittinger C.T."/>
            <person name="Goeker M."/>
            <person name="Salamov A.A."/>
            <person name="Wisecaver J.H."/>
            <person name="Long T.M."/>
            <person name="Calvey C.H."/>
            <person name="Aerts A.L."/>
            <person name="Barry K.W."/>
            <person name="Choi C."/>
            <person name="Clum A."/>
            <person name="Coughlan A.Y."/>
            <person name="Deshpande S."/>
            <person name="Douglass A.P."/>
            <person name="Hanson S.J."/>
            <person name="Klenk H.-P."/>
            <person name="LaButti K.M."/>
            <person name="Lapidus A."/>
            <person name="Lindquist E.A."/>
            <person name="Lipzen A.M."/>
            <person name="Meier-Kolthoff J.P."/>
            <person name="Ohm R.A."/>
            <person name="Otillar R.P."/>
            <person name="Pangilinan J.L."/>
            <person name="Peng Y."/>
            <person name="Rokas A."/>
            <person name="Rosa C.A."/>
            <person name="Scheuner C."/>
            <person name="Sibirny A.A."/>
            <person name="Slot J.C."/>
            <person name="Stielow J.B."/>
            <person name="Sun H."/>
            <person name="Kurtzman C.P."/>
            <person name="Blackwell M."/>
            <person name="Grigoriev I.V."/>
            <person name="Jeffries T.W."/>
        </authorList>
    </citation>
    <scope>NUCLEOTIDE SEQUENCE [LARGE SCALE GENOMIC DNA]</scope>
    <source>
        <strain evidence="2 3">NRRL Y-11557</strain>
    </source>
</reference>
<dbReference type="EMBL" id="KV454290">
    <property type="protein sequence ID" value="ODQ75733.1"/>
    <property type="molecule type" value="Genomic_DNA"/>
</dbReference>
<accession>A0A1E3QDF5</accession>
<feature type="compositionally biased region" description="Basic and acidic residues" evidence="1">
    <location>
        <begin position="118"/>
        <end position="137"/>
    </location>
</feature>
<sequence>MKRESNKNREMCMPGISILIIQAHQHQTWHVKTGRRIPDLGVGEVQELLFGEIVSVCNSSIVKKYIVQNNPPLSQGRKSPFTLRSLTWTAGYPVLSYPARMPRSSFREVVREQVYDRRDKRGVVGDRATSRDPEHDPSLTFRSQCDTTGKQRSPREVR</sequence>
<proteinExistence type="predicted"/>
<protein>
    <submittedName>
        <fullName evidence="2">Uncharacterized protein</fullName>
    </submittedName>
</protein>